<evidence type="ECO:0000313" key="3">
    <source>
        <dbReference type="Proteomes" id="UP000198287"/>
    </source>
</evidence>
<feature type="transmembrane region" description="Helical" evidence="1">
    <location>
        <begin position="132"/>
        <end position="155"/>
    </location>
</feature>
<reference evidence="2 3" key="1">
    <citation type="submission" date="2015-12" db="EMBL/GenBank/DDBJ databases">
        <title>The genome of Folsomia candida.</title>
        <authorList>
            <person name="Faddeeva A."/>
            <person name="Derks M.F."/>
            <person name="Anvar Y."/>
            <person name="Smit S."/>
            <person name="Van Straalen N."/>
            <person name="Roelofs D."/>
        </authorList>
    </citation>
    <scope>NUCLEOTIDE SEQUENCE [LARGE SCALE GENOMIC DNA]</scope>
    <source>
        <strain evidence="2 3">VU population</strain>
        <tissue evidence="2">Whole body</tissue>
    </source>
</reference>
<evidence type="ECO:0000313" key="2">
    <source>
        <dbReference type="EMBL" id="OXA38752.1"/>
    </source>
</evidence>
<feature type="transmembrane region" description="Helical" evidence="1">
    <location>
        <begin position="253"/>
        <end position="273"/>
    </location>
</feature>
<keyword evidence="1" id="KW-0472">Membrane</keyword>
<feature type="transmembrane region" description="Helical" evidence="1">
    <location>
        <begin position="51"/>
        <end position="69"/>
    </location>
</feature>
<sequence>MYHIDYLPLLKLHLRVCKFIKCLPFEYDEKSGLVIRTQNSRQVITFKIQSIFSLLYSFATILHVCIGRLTLTERFLGSLFLILDILLTTTRWNYSLDKSPGQIVNSFLQFEKQILEDLPTAPSSLGTKLMKIFIPVATLSLTGIAIFEFLLLLFAPCTPPFLLSMFPTCRQYYANGYLVQCGIRLFESWMQWHMLLSGGTWVIYILFVGIVCLLTYFRVLHSQIAQIKKDQDMDTCIRLYRSIQILEKSFNDFLMVMIVPAMMICSPGIQLIVQYVCINHHKDIAMPGFLVFPTLGLDAGINNVLVFTLASHINIGSEKALQGMKEKVMGLEKRKLMKRQIRACSVLKVKFGSNFIDRGTPLVIQNFCVNQTVALTLIKSRHVAR</sequence>
<keyword evidence="1" id="KW-0812">Transmembrane</keyword>
<keyword evidence="1" id="KW-1133">Transmembrane helix</keyword>
<name>A0A226CZL1_FOLCA</name>
<keyword evidence="3" id="KW-1185">Reference proteome</keyword>
<protein>
    <submittedName>
        <fullName evidence="2">Uncharacterized protein</fullName>
    </submittedName>
</protein>
<proteinExistence type="predicted"/>
<evidence type="ECO:0000256" key="1">
    <source>
        <dbReference type="SAM" id="Phobius"/>
    </source>
</evidence>
<dbReference type="EMBL" id="LNIX01000043">
    <property type="protein sequence ID" value="OXA38752.1"/>
    <property type="molecule type" value="Genomic_DNA"/>
</dbReference>
<dbReference type="Proteomes" id="UP000198287">
    <property type="component" value="Unassembled WGS sequence"/>
</dbReference>
<accession>A0A226CZL1</accession>
<comment type="caution">
    <text evidence="2">The sequence shown here is derived from an EMBL/GenBank/DDBJ whole genome shotgun (WGS) entry which is preliminary data.</text>
</comment>
<feature type="transmembrane region" description="Helical" evidence="1">
    <location>
        <begin position="201"/>
        <end position="219"/>
    </location>
</feature>
<organism evidence="2 3">
    <name type="scientific">Folsomia candida</name>
    <name type="common">Springtail</name>
    <dbReference type="NCBI Taxonomy" id="158441"/>
    <lineage>
        <taxon>Eukaryota</taxon>
        <taxon>Metazoa</taxon>
        <taxon>Ecdysozoa</taxon>
        <taxon>Arthropoda</taxon>
        <taxon>Hexapoda</taxon>
        <taxon>Collembola</taxon>
        <taxon>Entomobryomorpha</taxon>
        <taxon>Isotomoidea</taxon>
        <taxon>Isotomidae</taxon>
        <taxon>Proisotominae</taxon>
        <taxon>Folsomia</taxon>
    </lineage>
</organism>
<dbReference type="OrthoDB" id="8297494at2759"/>
<gene>
    <name evidence="2" type="ORF">Fcan01_26387</name>
</gene>
<dbReference type="AlphaFoldDB" id="A0A226CZL1"/>